<protein>
    <submittedName>
        <fullName evidence="1">Uncharacterized protein</fullName>
    </submittedName>
</protein>
<dbReference type="OrthoDB" id="6778856at2759"/>
<reference evidence="1 2" key="1">
    <citation type="submission" date="2018-11" db="EMBL/GenBank/DDBJ databases">
        <authorList>
            <consortium name="Pathogen Informatics"/>
        </authorList>
    </citation>
    <scope>NUCLEOTIDE SEQUENCE [LARGE SCALE GENOMIC DNA]</scope>
</reference>
<dbReference type="AlphaFoldDB" id="A0A3P7NV70"/>
<sequence length="181" mass="20095">MSIESFTDLDFKTSAATLLQCDVTTAQTQSNPKQHIVIQGATESTAAIAGNKVEQDRGLDRQYAKSQPKGTESVKILKTSIIGKAQPPNGSSSRSRPVEVIWDTEAQAELLLERKSSLLTMHAGAFLPPDFEPKTRRKMQILINDINIRKIKGETDLKIKGGDIVHIELNFLWPEVVRRKS</sequence>
<accession>A0A3P7NV70</accession>
<dbReference type="EMBL" id="UYRU01047020">
    <property type="protein sequence ID" value="VDN09416.1"/>
    <property type="molecule type" value="Genomic_DNA"/>
</dbReference>
<gene>
    <name evidence="1" type="ORF">DILT_LOCUS5247</name>
</gene>
<organism evidence="1 2">
    <name type="scientific">Dibothriocephalus latus</name>
    <name type="common">Fish tapeworm</name>
    <name type="synonym">Diphyllobothrium latum</name>
    <dbReference type="NCBI Taxonomy" id="60516"/>
    <lineage>
        <taxon>Eukaryota</taxon>
        <taxon>Metazoa</taxon>
        <taxon>Spiralia</taxon>
        <taxon>Lophotrochozoa</taxon>
        <taxon>Platyhelminthes</taxon>
        <taxon>Cestoda</taxon>
        <taxon>Eucestoda</taxon>
        <taxon>Diphyllobothriidea</taxon>
        <taxon>Diphyllobothriidae</taxon>
        <taxon>Dibothriocephalus</taxon>
    </lineage>
</organism>
<dbReference type="Proteomes" id="UP000281553">
    <property type="component" value="Unassembled WGS sequence"/>
</dbReference>
<name>A0A3P7NV70_DIBLA</name>
<keyword evidence="2" id="KW-1185">Reference proteome</keyword>
<evidence type="ECO:0000313" key="2">
    <source>
        <dbReference type="Proteomes" id="UP000281553"/>
    </source>
</evidence>
<evidence type="ECO:0000313" key="1">
    <source>
        <dbReference type="EMBL" id="VDN09416.1"/>
    </source>
</evidence>
<proteinExistence type="predicted"/>